<dbReference type="PANTHER" id="PTHR11085:SF11">
    <property type="entry name" value="NAD-DEPENDENT PROTEIN DEACETYLASE"/>
    <property type="match status" value="1"/>
</dbReference>
<feature type="binding site" evidence="3">
    <location>
        <position position="155"/>
    </location>
    <ligand>
        <name>Zn(2+)</name>
        <dbReference type="ChEBI" id="CHEBI:29105"/>
    </ligand>
</feature>
<protein>
    <submittedName>
        <fullName evidence="5">NAD-dependent deacylase</fullName>
    </submittedName>
</protein>
<dbReference type="InterPro" id="IPR050134">
    <property type="entry name" value="NAD-dep_sirtuin_deacylases"/>
</dbReference>
<dbReference type="RefSeq" id="WP_248652123.1">
    <property type="nucleotide sequence ID" value="NZ_CP096659.1"/>
</dbReference>
<dbReference type="CDD" id="cd01407">
    <property type="entry name" value="SIR2-fam"/>
    <property type="match status" value="1"/>
</dbReference>
<dbReference type="InterPro" id="IPR026590">
    <property type="entry name" value="Ssirtuin_cat_dom"/>
</dbReference>
<evidence type="ECO:0000313" key="6">
    <source>
        <dbReference type="Proteomes" id="UP000830729"/>
    </source>
</evidence>
<dbReference type="Gene3D" id="3.40.50.1220">
    <property type="entry name" value="TPP-binding domain"/>
    <property type="match status" value="1"/>
</dbReference>
<dbReference type="Pfam" id="PF02146">
    <property type="entry name" value="SIR2"/>
    <property type="match status" value="1"/>
</dbReference>
<dbReference type="NCBIfam" id="NF001753">
    <property type="entry name" value="PRK00481.1-3"/>
    <property type="match status" value="1"/>
</dbReference>
<keyword evidence="3" id="KW-0862">Zinc</keyword>
<dbReference type="InterPro" id="IPR029035">
    <property type="entry name" value="DHS-like_NAD/FAD-binding_dom"/>
</dbReference>
<feature type="domain" description="Deacetylase sirtuin-type" evidence="4">
    <location>
        <begin position="1"/>
        <end position="249"/>
    </location>
</feature>
<dbReference type="Proteomes" id="UP000830729">
    <property type="component" value="Chromosome"/>
</dbReference>
<dbReference type="SUPFAM" id="SSF52467">
    <property type="entry name" value="DHS-like NAD/FAD-binding domain"/>
    <property type="match status" value="1"/>
</dbReference>
<sequence length="249" mass="26445">MDRIRAAARDLRDADAAVALTGAGVSAPSGVPPFRGEDGIWNEYDPDALDVWRFRREPGAFWADWLDLRADLLDADPEPNPAHEALADLSAAGRLDALVTQNIDGLHRDAGSEEVVELHGNARRAVCRNCGWTTSADDAVARAESGDLPPRCDACDGALKPDAVLFGEQLPRDALVRARELAADSEAFLVAGSSLTVEPAASLPARAAESGATLIVVNLDETPLDARADYVFRGDVTEVLPALREAVGE</sequence>
<dbReference type="GO" id="GO:0046872">
    <property type="term" value="F:metal ion binding"/>
    <property type="evidence" value="ECO:0007669"/>
    <property type="project" value="UniProtKB-KW"/>
</dbReference>
<dbReference type="EMBL" id="CP096659">
    <property type="protein sequence ID" value="UPV76086.1"/>
    <property type="molecule type" value="Genomic_DNA"/>
</dbReference>
<dbReference type="InterPro" id="IPR003000">
    <property type="entry name" value="Sirtuin"/>
</dbReference>
<evidence type="ECO:0000256" key="3">
    <source>
        <dbReference type="PROSITE-ProRule" id="PRU00236"/>
    </source>
</evidence>
<accession>A0A8U0HZI6</accession>
<name>A0A8U0HZI6_9EURY</name>
<dbReference type="GO" id="GO:0017136">
    <property type="term" value="F:histone deacetylase activity, NAD-dependent"/>
    <property type="evidence" value="ECO:0007669"/>
    <property type="project" value="TreeGrafter"/>
</dbReference>
<feature type="binding site" evidence="3">
    <location>
        <position position="152"/>
    </location>
    <ligand>
        <name>Zn(2+)</name>
        <dbReference type="ChEBI" id="CHEBI:29105"/>
    </ligand>
</feature>
<dbReference type="GO" id="GO:0070403">
    <property type="term" value="F:NAD+ binding"/>
    <property type="evidence" value="ECO:0007669"/>
    <property type="project" value="InterPro"/>
</dbReference>
<dbReference type="PANTHER" id="PTHR11085">
    <property type="entry name" value="NAD-DEPENDENT PROTEIN DEACYLASE SIRTUIN-5, MITOCHONDRIAL-RELATED"/>
    <property type="match status" value="1"/>
</dbReference>
<keyword evidence="3" id="KW-0479">Metal-binding</keyword>
<keyword evidence="2" id="KW-0520">NAD</keyword>
<dbReference type="GeneID" id="72185238"/>
<gene>
    <name evidence="5" type="ORF">M0R89_08525</name>
</gene>
<dbReference type="InterPro" id="IPR026591">
    <property type="entry name" value="Sirtuin_cat_small_dom_sf"/>
</dbReference>
<dbReference type="KEGG" id="halx:M0R89_08525"/>
<keyword evidence="6" id="KW-1185">Reference proteome</keyword>
<dbReference type="AlphaFoldDB" id="A0A8U0HZI6"/>
<dbReference type="PROSITE" id="PS50305">
    <property type="entry name" value="SIRTUIN"/>
    <property type="match status" value="1"/>
</dbReference>
<feature type="binding site" evidence="3">
    <location>
        <position position="127"/>
    </location>
    <ligand>
        <name>Zn(2+)</name>
        <dbReference type="ChEBI" id="CHEBI:29105"/>
    </ligand>
</feature>
<evidence type="ECO:0000256" key="1">
    <source>
        <dbReference type="ARBA" id="ARBA00022679"/>
    </source>
</evidence>
<evidence type="ECO:0000256" key="2">
    <source>
        <dbReference type="ARBA" id="ARBA00023027"/>
    </source>
</evidence>
<evidence type="ECO:0000313" key="5">
    <source>
        <dbReference type="EMBL" id="UPV76086.1"/>
    </source>
</evidence>
<keyword evidence="1" id="KW-0808">Transferase</keyword>
<feature type="binding site" evidence="3">
    <location>
        <position position="130"/>
    </location>
    <ligand>
        <name>Zn(2+)</name>
        <dbReference type="ChEBI" id="CHEBI:29105"/>
    </ligand>
</feature>
<feature type="active site" description="Proton acceptor" evidence="3">
    <location>
        <position position="119"/>
    </location>
</feature>
<proteinExistence type="predicted"/>
<evidence type="ECO:0000259" key="4">
    <source>
        <dbReference type="PROSITE" id="PS50305"/>
    </source>
</evidence>
<reference evidence="5 6" key="1">
    <citation type="submission" date="2022-04" db="EMBL/GenBank/DDBJ databases">
        <title>Diverse halophilic archaea isolated from saline environments.</title>
        <authorList>
            <person name="Cui H.-L."/>
        </authorList>
    </citation>
    <scope>NUCLEOTIDE SEQUENCE [LARGE SCALE GENOMIC DNA]</scope>
    <source>
        <strain evidence="5 6">XZYJT49</strain>
    </source>
</reference>
<organism evidence="5 6">
    <name type="scientific">Halorussus limi</name>
    <dbReference type="NCBI Taxonomy" id="2938695"/>
    <lineage>
        <taxon>Archaea</taxon>
        <taxon>Methanobacteriati</taxon>
        <taxon>Methanobacteriota</taxon>
        <taxon>Stenosarchaea group</taxon>
        <taxon>Halobacteria</taxon>
        <taxon>Halobacteriales</taxon>
        <taxon>Haladaptataceae</taxon>
        <taxon>Halorussus</taxon>
    </lineage>
</organism>
<dbReference type="Gene3D" id="3.30.1600.10">
    <property type="entry name" value="SIR2/SIRT2 'Small Domain"/>
    <property type="match status" value="1"/>
</dbReference>